<dbReference type="EMBL" id="FP929003">
    <property type="protein sequence ID" value="CBK43201.1"/>
    <property type="molecule type" value="Genomic_DNA"/>
</dbReference>
<dbReference type="GO" id="GO:0005524">
    <property type="term" value="F:ATP binding"/>
    <property type="evidence" value="ECO:0007669"/>
    <property type="project" value="UniProtKB-KW"/>
</dbReference>
<evidence type="ECO:0000256" key="5">
    <source>
        <dbReference type="ARBA" id="ARBA00022840"/>
    </source>
</evidence>
<keyword evidence="5 6" id="KW-0067">ATP-binding</keyword>
<dbReference type="Proteomes" id="UP000001660">
    <property type="component" value="Chromosome"/>
</dbReference>
<evidence type="ECO:0000256" key="2">
    <source>
        <dbReference type="ARBA" id="ARBA00022679"/>
    </source>
</evidence>
<evidence type="ECO:0000313" key="8">
    <source>
        <dbReference type="EMBL" id="CBK43201.1"/>
    </source>
</evidence>
<dbReference type="Pfam" id="PF00871">
    <property type="entry name" value="Acetate_kinase"/>
    <property type="match status" value="1"/>
</dbReference>
<dbReference type="PROSITE" id="PS01076">
    <property type="entry name" value="ACETATE_KINASE_2"/>
    <property type="match status" value="1"/>
</dbReference>
<keyword evidence="6" id="KW-0460">Magnesium</keyword>
<dbReference type="GO" id="GO:0005737">
    <property type="term" value="C:cytoplasm"/>
    <property type="evidence" value="ECO:0007669"/>
    <property type="project" value="UniProtKB-SubCell"/>
</dbReference>
<feature type="binding site" evidence="6">
    <location>
        <begin position="288"/>
        <end position="290"/>
    </location>
    <ligand>
        <name>ATP</name>
        <dbReference type="ChEBI" id="CHEBI:30616"/>
    </ligand>
</feature>
<evidence type="ECO:0000256" key="6">
    <source>
        <dbReference type="HAMAP-Rule" id="MF_00020"/>
    </source>
</evidence>
<evidence type="ECO:0000256" key="3">
    <source>
        <dbReference type="ARBA" id="ARBA00022741"/>
    </source>
</evidence>
<evidence type="ECO:0000256" key="7">
    <source>
        <dbReference type="RuleBase" id="RU003835"/>
    </source>
</evidence>
<evidence type="ECO:0000256" key="1">
    <source>
        <dbReference type="ARBA" id="ARBA00008748"/>
    </source>
</evidence>
<feature type="binding site" evidence="6">
    <location>
        <begin position="213"/>
        <end position="217"/>
    </location>
    <ligand>
        <name>ATP</name>
        <dbReference type="ChEBI" id="CHEBI:30616"/>
    </ligand>
</feature>
<comment type="pathway">
    <text evidence="6">Metabolic intermediate biosynthesis; acetyl-CoA biosynthesis; acetyl-CoA from acetate: step 1/2.</text>
</comment>
<evidence type="ECO:0000256" key="4">
    <source>
        <dbReference type="ARBA" id="ARBA00022777"/>
    </source>
</evidence>
<keyword evidence="6" id="KW-0479">Metal-binding</keyword>
<comment type="cofactor">
    <cofactor evidence="6">
        <name>Mg(2+)</name>
        <dbReference type="ChEBI" id="CHEBI:18420"/>
    </cofactor>
    <cofactor evidence="6">
        <name>Mn(2+)</name>
        <dbReference type="ChEBI" id="CHEBI:29035"/>
    </cofactor>
    <text evidence="6">Mg(2+). Can also accept Mn(2+).</text>
</comment>
<dbReference type="PIRSF" id="PIRSF000722">
    <property type="entry name" value="Acetate_prop_kin"/>
    <property type="match status" value="1"/>
</dbReference>
<comment type="subcellular location">
    <subcellularLocation>
        <location evidence="6">Cytoplasm</location>
    </subcellularLocation>
</comment>
<keyword evidence="9" id="KW-1185">Reference proteome</keyword>
<name>D8PIW4_9BACT</name>
<comment type="function">
    <text evidence="6">Catalyzes the formation of acetyl phosphate from acetate and ATP. Can also catalyze the reverse reaction.</text>
</comment>
<dbReference type="AlphaFoldDB" id="D8PIW4"/>
<feature type="site" description="Transition state stabilizer" evidence="6">
    <location>
        <position position="185"/>
    </location>
</feature>
<dbReference type="InterPro" id="IPR023865">
    <property type="entry name" value="Aliphatic_acid_kinase_CS"/>
</dbReference>
<dbReference type="HOGENOM" id="CLU_020352_0_1_0"/>
<keyword evidence="2 6" id="KW-0808">Transferase</keyword>
<dbReference type="InterPro" id="IPR043129">
    <property type="entry name" value="ATPase_NBD"/>
</dbReference>
<comment type="subunit">
    <text evidence="6">Homodimer.</text>
</comment>
<dbReference type="PRINTS" id="PR00471">
    <property type="entry name" value="ACETATEKNASE"/>
</dbReference>
<keyword evidence="6" id="KW-0963">Cytoplasm</keyword>
<accession>D8PIW4</accession>
<protein>
    <recommendedName>
        <fullName evidence="6">Acetate kinase</fullName>
        <ecNumber evidence="6">2.7.2.1</ecNumber>
    </recommendedName>
    <alternativeName>
        <fullName evidence="6">Acetokinase</fullName>
    </alternativeName>
</protein>
<feature type="site" description="Transition state stabilizer" evidence="6">
    <location>
        <position position="246"/>
    </location>
</feature>
<dbReference type="GO" id="GO:0008776">
    <property type="term" value="F:acetate kinase activity"/>
    <property type="evidence" value="ECO:0007669"/>
    <property type="project" value="UniProtKB-UniRule"/>
</dbReference>
<feature type="binding site" evidence="6">
    <location>
        <position position="386"/>
    </location>
    <ligand>
        <name>Mg(2+)</name>
        <dbReference type="ChEBI" id="CHEBI:18420"/>
    </ligand>
</feature>
<reference evidence="8 9" key="1">
    <citation type="journal article" date="2010" name="Proc. Natl. Acad. Sci. U.S.A.">
        <title>A Nitrospira metagenome illuminates the physiology and evolution of globally important nitrite-oxidizing bacteria.</title>
        <authorList>
            <person name="Lucker S."/>
            <person name="Wagner M."/>
            <person name="Maixner F."/>
            <person name="Pelletier E."/>
            <person name="Koch H."/>
            <person name="Vacherie B."/>
            <person name="Rattei T."/>
            <person name="Sinninghe Damste J."/>
            <person name="Spieck E."/>
            <person name="Le Paslier D."/>
            <person name="Daims H."/>
        </authorList>
    </citation>
    <scope>NUCLEOTIDE SEQUENCE [LARGE SCALE GENOMIC DNA]</scope>
</reference>
<sequence length="404" mass="43400">MSEAASGLPAVLTLNAGSSSVKWALFRIGAGPVRTAAGQIERIGLQDGIVTVSDVATGHHERRIEQVPDHAASVRLLLDQLAQSGRGLSVVQAVGHRVVHGGSRYADPQVISTEVMEELRRLSPYDPEHLPAEITFIEAFGRHYPHVPQVACFDTGFHQHLPPVARLLAIPRRYEKLGIRRYGFHGLSYAYLMEELERVAGCDAARGKVILAHLGNGASLAAVRNGVSIDTSMGFTPTSGLPMSTRSGDLDPGLISYLAKTEGMTAEQFHHMVNAQSGLLGLSEISPDLRDLLAQEGRDTRAAEAVALFCYQGKKWIGAYAAALGGVEQLVFSGGIGEHSPIVRARMCEGLDFLGIHLDPKLNEANAAVISSPASRVTARVIRTDEESQIAQSVCRLLAVNEVR</sequence>
<feature type="active site" description="Proton donor/acceptor" evidence="6">
    <location>
        <position position="154"/>
    </location>
</feature>
<dbReference type="GO" id="GO:0006085">
    <property type="term" value="P:acetyl-CoA biosynthetic process"/>
    <property type="evidence" value="ECO:0007669"/>
    <property type="project" value="UniProtKB-UniRule"/>
</dbReference>
<comment type="similarity">
    <text evidence="1 6 7">Belongs to the acetokinase family.</text>
</comment>
<dbReference type="STRING" id="330214.NIDE3516"/>
<comment type="catalytic activity">
    <reaction evidence="6">
        <text>acetate + ATP = acetyl phosphate + ADP</text>
        <dbReference type="Rhea" id="RHEA:11352"/>
        <dbReference type="ChEBI" id="CHEBI:22191"/>
        <dbReference type="ChEBI" id="CHEBI:30089"/>
        <dbReference type="ChEBI" id="CHEBI:30616"/>
        <dbReference type="ChEBI" id="CHEBI:456216"/>
        <dbReference type="EC" id="2.7.2.1"/>
    </reaction>
</comment>
<gene>
    <name evidence="6 8" type="primary">ackA</name>
    <name evidence="8" type="ORF">NIDE3516</name>
</gene>
<keyword evidence="3 6" id="KW-0547">Nucleotide-binding</keyword>
<feature type="binding site" evidence="6">
    <location>
        <position position="15"/>
    </location>
    <ligand>
        <name>Mg(2+)</name>
        <dbReference type="ChEBI" id="CHEBI:18420"/>
    </ligand>
</feature>
<evidence type="ECO:0000313" key="9">
    <source>
        <dbReference type="Proteomes" id="UP000001660"/>
    </source>
</evidence>
<dbReference type="PANTHER" id="PTHR21060">
    <property type="entry name" value="ACETATE KINASE"/>
    <property type="match status" value="1"/>
</dbReference>
<dbReference type="PROSITE" id="PS01075">
    <property type="entry name" value="ACETATE_KINASE_1"/>
    <property type="match status" value="1"/>
</dbReference>
<keyword evidence="4 6" id="KW-0418">Kinase</keyword>
<proteinExistence type="inferred from homology"/>
<dbReference type="PANTHER" id="PTHR21060:SF15">
    <property type="entry name" value="ACETATE KINASE-RELATED"/>
    <property type="match status" value="1"/>
</dbReference>
<dbReference type="UniPathway" id="UPA00340">
    <property type="reaction ID" value="UER00458"/>
</dbReference>
<dbReference type="HAMAP" id="MF_00020">
    <property type="entry name" value="Acetate_kinase"/>
    <property type="match status" value="1"/>
</dbReference>
<dbReference type="NCBIfam" id="TIGR00016">
    <property type="entry name" value="ackA"/>
    <property type="match status" value="1"/>
</dbReference>
<organism evidence="8 9">
    <name type="scientific">Nitrospira defluvii</name>
    <dbReference type="NCBI Taxonomy" id="330214"/>
    <lineage>
        <taxon>Bacteria</taxon>
        <taxon>Pseudomonadati</taxon>
        <taxon>Nitrospirota</taxon>
        <taxon>Nitrospiria</taxon>
        <taxon>Nitrospirales</taxon>
        <taxon>Nitrospiraceae</taxon>
        <taxon>Nitrospira</taxon>
    </lineage>
</organism>
<dbReference type="GO" id="GO:0000287">
    <property type="term" value="F:magnesium ion binding"/>
    <property type="evidence" value="ECO:0007669"/>
    <property type="project" value="UniProtKB-UniRule"/>
</dbReference>
<dbReference type="SUPFAM" id="SSF53067">
    <property type="entry name" value="Actin-like ATPase domain"/>
    <property type="match status" value="2"/>
</dbReference>
<dbReference type="InterPro" id="IPR000890">
    <property type="entry name" value="Aliphatic_acid_kin_short-chain"/>
</dbReference>
<dbReference type="InterPro" id="IPR004372">
    <property type="entry name" value="Ac/propionate_kinase"/>
</dbReference>
<feature type="binding site" evidence="6">
    <location>
        <position position="97"/>
    </location>
    <ligand>
        <name>substrate</name>
    </ligand>
</feature>
<dbReference type="OrthoDB" id="9802453at2"/>
<dbReference type="EC" id="2.7.2.1" evidence="6"/>
<feature type="binding site" evidence="6">
    <location>
        <begin position="335"/>
        <end position="339"/>
    </location>
    <ligand>
        <name>ATP</name>
        <dbReference type="ChEBI" id="CHEBI:30616"/>
    </ligand>
</feature>
<dbReference type="KEGG" id="nde:NIDE3516"/>
<feature type="binding site" evidence="6">
    <location>
        <position position="22"/>
    </location>
    <ligand>
        <name>ATP</name>
        <dbReference type="ChEBI" id="CHEBI:30616"/>
    </ligand>
</feature>
<dbReference type="GO" id="GO:0006083">
    <property type="term" value="P:acetate metabolic process"/>
    <property type="evidence" value="ECO:0007669"/>
    <property type="project" value="TreeGrafter"/>
</dbReference>
<dbReference type="eggNOG" id="COG0282">
    <property type="taxonomic scope" value="Bacteria"/>
</dbReference>
<dbReference type="Gene3D" id="3.30.420.40">
    <property type="match status" value="2"/>
</dbReference>